<feature type="domain" description="HTH tetR-type" evidence="5">
    <location>
        <begin position="4"/>
        <end position="64"/>
    </location>
</feature>
<keyword evidence="7" id="KW-1185">Reference proteome</keyword>
<dbReference type="eggNOG" id="COG1309">
    <property type="taxonomic scope" value="Bacteria"/>
</dbReference>
<dbReference type="PRINTS" id="PR00455">
    <property type="entry name" value="HTHTETR"/>
</dbReference>
<dbReference type="RefSeq" id="WP_011340368.1">
    <property type="nucleotide sequence ID" value="NC_007498.2"/>
</dbReference>
<dbReference type="PANTHER" id="PTHR30055:SF234">
    <property type="entry name" value="HTH-TYPE TRANSCRIPTIONAL REGULATOR BETI"/>
    <property type="match status" value="1"/>
</dbReference>
<evidence type="ECO:0000256" key="1">
    <source>
        <dbReference type="ARBA" id="ARBA00023015"/>
    </source>
</evidence>
<dbReference type="EMBL" id="CP000142">
    <property type="protein sequence ID" value="ABA87925.1"/>
    <property type="molecule type" value="Genomic_DNA"/>
</dbReference>
<dbReference type="OrthoDB" id="9790413at2"/>
<dbReference type="HOGENOM" id="CLU_069356_19_1_7"/>
<keyword evidence="3" id="KW-0804">Transcription</keyword>
<evidence type="ECO:0000259" key="5">
    <source>
        <dbReference type="PROSITE" id="PS50977"/>
    </source>
</evidence>
<reference evidence="6 7" key="2">
    <citation type="journal article" date="2012" name="BMC Genomics">
        <title>The genome of Pelobacter carbinolicus reveals surprising metabolic capabilities and physiological features.</title>
        <authorList>
            <person name="Aklujkar M."/>
            <person name="Haveman S.A."/>
            <person name="Didonato R.Jr."/>
            <person name="Chertkov O."/>
            <person name="Han C.S."/>
            <person name="Land M.L."/>
            <person name="Brown P."/>
            <person name="Lovley D.R."/>
        </authorList>
    </citation>
    <scope>NUCLEOTIDE SEQUENCE [LARGE SCALE GENOMIC DNA]</scope>
    <source>
        <strain evidence="7">DSM 2380 / NBRC 103641 / GraBd1</strain>
    </source>
</reference>
<dbReference type="InterPro" id="IPR036271">
    <property type="entry name" value="Tet_transcr_reg_TetR-rel_C_sf"/>
</dbReference>
<accession>Q3A6T2</accession>
<keyword evidence="1" id="KW-0805">Transcription regulation</keyword>
<gene>
    <name evidence="6" type="ordered locus">Pcar_0666</name>
</gene>
<dbReference type="SUPFAM" id="SSF48498">
    <property type="entry name" value="Tetracyclin repressor-like, C-terminal domain"/>
    <property type="match status" value="1"/>
</dbReference>
<dbReference type="Pfam" id="PF17939">
    <property type="entry name" value="TetR_C_30"/>
    <property type="match status" value="1"/>
</dbReference>
<dbReference type="GO" id="GO:0003700">
    <property type="term" value="F:DNA-binding transcription factor activity"/>
    <property type="evidence" value="ECO:0007669"/>
    <property type="project" value="TreeGrafter"/>
</dbReference>
<keyword evidence="2 4" id="KW-0238">DNA-binding</keyword>
<evidence type="ECO:0000313" key="7">
    <source>
        <dbReference type="Proteomes" id="UP000002534"/>
    </source>
</evidence>
<dbReference type="GO" id="GO:0000976">
    <property type="term" value="F:transcription cis-regulatory region binding"/>
    <property type="evidence" value="ECO:0007669"/>
    <property type="project" value="TreeGrafter"/>
</dbReference>
<evidence type="ECO:0000256" key="3">
    <source>
        <dbReference type="ARBA" id="ARBA00023163"/>
    </source>
</evidence>
<dbReference type="AlphaFoldDB" id="Q3A6T2"/>
<dbReference type="SUPFAM" id="SSF46689">
    <property type="entry name" value="Homeodomain-like"/>
    <property type="match status" value="1"/>
</dbReference>
<name>Q3A6T2_SYNC1</name>
<dbReference type="STRING" id="338963.Pcar_0666"/>
<reference evidence="7" key="1">
    <citation type="submission" date="2005-10" db="EMBL/GenBank/DDBJ databases">
        <title>Complete sequence of Pelobacter carbinolicus DSM 2380.</title>
        <authorList>
            <person name="Copeland A."/>
            <person name="Lucas S."/>
            <person name="Lapidus A."/>
            <person name="Barry K."/>
            <person name="Detter J.C."/>
            <person name="Glavina T."/>
            <person name="Hammon N."/>
            <person name="Israni S."/>
            <person name="Pitluck S."/>
            <person name="Chertkov O."/>
            <person name="Schmutz J."/>
            <person name="Larimer F."/>
            <person name="Land M."/>
            <person name="Kyrpides N."/>
            <person name="Ivanova N."/>
            <person name="Richardson P."/>
        </authorList>
    </citation>
    <scope>NUCLEOTIDE SEQUENCE [LARGE SCALE GENOMIC DNA]</scope>
    <source>
        <strain evidence="7">DSM 2380 / NBRC 103641 / GraBd1</strain>
    </source>
</reference>
<dbReference type="Proteomes" id="UP000002534">
    <property type="component" value="Chromosome"/>
</dbReference>
<dbReference type="Gene3D" id="1.10.357.10">
    <property type="entry name" value="Tetracycline Repressor, domain 2"/>
    <property type="match status" value="1"/>
</dbReference>
<evidence type="ECO:0000256" key="4">
    <source>
        <dbReference type="PROSITE-ProRule" id="PRU00335"/>
    </source>
</evidence>
<evidence type="ECO:0000256" key="2">
    <source>
        <dbReference type="ARBA" id="ARBA00023125"/>
    </source>
</evidence>
<sequence length="205" mass="23081">MDHADTKKKILDCAEALFAPHGFRGTSLRRITSAAGVNLAAVHYHFGSKDGLIEAVFKRRMEPLNAERIKALHELRNRAGYGVEQVVRAFVEPTVRFSEQDQGSRNFVALIGRALIEPDEGLRQMFYRLVAPLFRLLLDMLCEALPRLERDQLFWRLNFALGSLARYLCLAGQLPAVAEAMELENPALPPSDWLVDFIVHGIEAP</sequence>
<dbReference type="PROSITE" id="PS01081">
    <property type="entry name" value="HTH_TETR_1"/>
    <property type="match status" value="1"/>
</dbReference>
<organism evidence="6 7">
    <name type="scientific">Syntrophotalea carbinolica (strain DSM 2380 / NBRC 103641 / GraBd1)</name>
    <name type="common">Pelobacter carbinolicus</name>
    <dbReference type="NCBI Taxonomy" id="338963"/>
    <lineage>
        <taxon>Bacteria</taxon>
        <taxon>Pseudomonadati</taxon>
        <taxon>Thermodesulfobacteriota</taxon>
        <taxon>Desulfuromonadia</taxon>
        <taxon>Desulfuromonadales</taxon>
        <taxon>Syntrophotaleaceae</taxon>
        <taxon>Syntrophotalea</taxon>
    </lineage>
</organism>
<dbReference type="KEGG" id="pca:Pcar_0666"/>
<proteinExistence type="predicted"/>
<protein>
    <submittedName>
        <fullName evidence="6">Transcriptional regulator, TetR family</fullName>
    </submittedName>
</protein>
<dbReference type="InterPro" id="IPR023772">
    <property type="entry name" value="DNA-bd_HTH_TetR-type_CS"/>
</dbReference>
<dbReference type="PANTHER" id="PTHR30055">
    <property type="entry name" value="HTH-TYPE TRANSCRIPTIONAL REGULATOR RUTR"/>
    <property type="match status" value="1"/>
</dbReference>
<feature type="DNA-binding region" description="H-T-H motif" evidence="4">
    <location>
        <begin position="27"/>
        <end position="46"/>
    </location>
</feature>
<dbReference type="Pfam" id="PF00440">
    <property type="entry name" value="TetR_N"/>
    <property type="match status" value="1"/>
</dbReference>
<dbReference type="InterPro" id="IPR050109">
    <property type="entry name" value="HTH-type_TetR-like_transc_reg"/>
</dbReference>
<evidence type="ECO:0000313" key="6">
    <source>
        <dbReference type="EMBL" id="ABA87925.1"/>
    </source>
</evidence>
<dbReference type="InterPro" id="IPR041586">
    <property type="entry name" value="PsrA_TetR_C"/>
</dbReference>
<dbReference type="InterPro" id="IPR001647">
    <property type="entry name" value="HTH_TetR"/>
</dbReference>
<dbReference type="PROSITE" id="PS50977">
    <property type="entry name" value="HTH_TETR_2"/>
    <property type="match status" value="1"/>
</dbReference>
<dbReference type="InterPro" id="IPR009057">
    <property type="entry name" value="Homeodomain-like_sf"/>
</dbReference>